<evidence type="ECO:0000313" key="1">
    <source>
        <dbReference type="EMBL" id="PNR30389.1"/>
    </source>
</evidence>
<dbReference type="EMBL" id="ABEU02000022">
    <property type="protein sequence ID" value="PNR30389.1"/>
    <property type="molecule type" value="Genomic_DNA"/>
</dbReference>
<accession>A0A2K1IM84</accession>
<organism evidence="1">
    <name type="scientific">Physcomitrium patens</name>
    <name type="common">Spreading-leaved earth moss</name>
    <name type="synonym">Physcomitrella patens</name>
    <dbReference type="NCBI Taxonomy" id="3218"/>
    <lineage>
        <taxon>Eukaryota</taxon>
        <taxon>Viridiplantae</taxon>
        <taxon>Streptophyta</taxon>
        <taxon>Embryophyta</taxon>
        <taxon>Bryophyta</taxon>
        <taxon>Bryophytina</taxon>
        <taxon>Bryopsida</taxon>
        <taxon>Funariidae</taxon>
        <taxon>Funariales</taxon>
        <taxon>Funariaceae</taxon>
        <taxon>Physcomitrium</taxon>
    </lineage>
</organism>
<dbReference type="AlphaFoldDB" id="A0A2K1IM84"/>
<reference evidence="1 3" key="2">
    <citation type="journal article" date="2018" name="Plant J.">
        <title>The Physcomitrella patens chromosome-scale assembly reveals moss genome structure and evolution.</title>
        <authorList>
            <person name="Lang D."/>
            <person name="Ullrich K.K."/>
            <person name="Murat F."/>
            <person name="Fuchs J."/>
            <person name="Jenkins J."/>
            <person name="Haas F.B."/>
            <person name="Piednoel M."/>
            <person name="Gundlach H."/>
            <person name="Van Bel M."/>
            <person name="Meyberg R."/>
            <person name="Vives C."/>
            <person name="Morata J."/>
            <person name="Symeonidi A."/>
            <person name="Hiss M."/>
            <person name="Muchero W."/>
            <person name="Kamisugi Y."/>
            <person name="Saleh O."/>
            <person name="Blanc G."/>
            <person name="Decker E.L."/>
            <person name="van Gessel N."/>
            <person name="Grimwood J."/>
            <person name="Hayes R.D."/>
            <person name="Graham S.W."/>
            <person name="Gunter L.E."/>
            <person name="McDaniel S.F."/>
            <person name="Hoernstein S.N.W."/>
            <person name="Larsson A."/>
            <person name="Li F.W."/>
            <person name="Perroud P.F."/>
            <person name="Phillips J."/>
            <person name="Ranjan P."/>
            <person name="Rokshar D.S."/>
            <person name="Rothfels C.J."/>
            <person name="Schneider L."/>
            <person name="Shu S."/>
            <person name="Stevenson D.W."/>
            <person name="Thummler F."/>
            <person name="Tillich M."/>
            <person name="Villarreal Aguilar J.C."/>
            <person name="Widiez T."/>
            <person name="Wong G.K."/>
            <person name="Wymore A."/>
            <person name="Zhang Y."/>
            <person name="Zimmer A.D."/>
            <person name="Quatrano R.S."/>
            <person name="Mayer K.F.X."/>
            <person name="Goodstein D."/>
            <person name="Casacuberta J.M."/>
            <person name="Vandepoele K."/>
            <person name="Reski R."/>
            <person name="Cuming A.C."/>
            <person name="Tuskan G.A."/>
            <person name="Maumus F."/>
            <person name="Salse J."/>
            <person name="Schmutz J."/>
            <person name="Rensing S.A."/>
        </authorList>
    </citation>
    <scope>NUCLEOTIDE SEQUENCE [LARGE SCALE GENOMIC DNA]</scope>
    <source>
        <strain evidence="2 3">cv. Gransden 2004</strain>
    </source>
</reference>
<dbReference type="InParanoid" id="A0A2K1IM84"/>
<gene>
    <name evidence="1" type="ORF">PHYPA_026705</name>
</gene>
<dbReference type="Gramene" id="Pp3c22_4490V3.1">
    <property type="protein sequence ID" value="Pp3c22_4490V3.1"/>
    <property type="gene ID" value="Pp3c22_4490"/>
</dbReference>
<keyword evidence="3" id="KW-1185">Reference proteome</keyword>
<dbReference type="EnsemblPlants" id="Pp3c22_4490V3.1">
    <property type="protein sequence ID" value="Pp3c22_4490V3.1"/>
    <property type="gene ID" value="Pp3c22_4490"/>
</dbReference>
<reference evidence="2" key="3">
    <citation type="submission" date="2020-12" db="UniProtKB">
        <authorList>
            <consortium name="EnsemblPlants"/>
        </authorList>
    </citation>
    <scope>IDENTIFICATION</scope>
</reference>
<dbReference type="Proteomes" id="UP000006727">
    <property type="component" value="Chromosome 22"/>
</dbReference>
<evidence type="ECO:0000313" key="2">
    <source>
        <dbReference type="EnsemblPlants" id="Pp3c22_4490V3.1"/>
    </source>
</evidence>
<protein>
    <submittedName>
        <fullName evidence="1 2">Uncharacterized protein</fullName>
    </submittedName>
</protein>
<sequence>MCAQFRQFNILDEIRPHLRSGSHLDDEHRERGWSMLVERFTCK</sequence>
<proteinExistence type="predicted"/>
<name>A0A2K1IM84_PHYPA</name>
<reference evidence="1 3" key="1">
    <citation type="journal article" date="2008" name="Science">
        <title>The Physcomitrella genome reveals evolutionary insights into the conquest of land by plants.</title>
        <authorList>
            <person name="Rensing S."/>
            <person name="Lang D."/>
            <person name="Zimmer A."/>
            <person name="Terry A."/>
            <person name="Salamov A."/>
            <person name="Shapiro H."/>
            <person name="Nishiyama T."/>
            <person name="Perroud P.-F."/>
            <person name="Lindquist E."/>
            <person name="Kamisugi Y."/>
            <person name="Tanahashi T."/>
            <person name="Sakakibara K."/>
            <person name="Fujita T."/>
            <person name="Oishi K."/>
            <person name="Shin-I T."/>
            <person name="Kuroki Y."/>
            <person name="Toyoda A."/>
            <person name="Suzuki Y."/>
            <person name="Hashimoto A."/>
            <person name="Yamaguchi K."/>
            <person name="Sugano A."/>
            <person name="Kohara Y."/>
            <person name="Fujiyama A."/>
            <person name="Anterola A."/>
            <person name="Aoki S."/>
            <person name="Ashton N."/>
            <person name="Barbazuk W.B."/>
            <person name="Barker E."/>
            <person name="Bennetzen J."/>
            <person name="Bezanilla M."/>
            <person name="Blankenship R."/>
            <person name="Cho S.H."/>
            <person name="Dutcher S."/>
            <person name="Estelle M."/>
            <person name="Fawcett J.A."/>
            <person name="Gundlach H."/>
            <person name="Hanada K."/>
            <person name="Heyl A."/>
            <person name="Hicks K.A."/>
            <person name="Hugh J."/>
            <person name="Lohr M."/>
            <person name="Mayer K."/>
            <person name="Melkozernov A."/>
            <person name="Murata T."/>
            <person name="Nelson D."/>
            <person name="Pils B."/>
            <person name="Prigge M."/>
            <person name="Reiss B."/>
            <person name="Renner T."/>
            <person name="Rombauts S."/>
            <person name="Rushton P."/>
            <person name="Sanderfoot A."/>
            <person name="Schween G."/>
            <person name="Shiu S.-H."/>
            <person name="Stueber K."/>
            <person name="Theodoulou F.L."/>
            <person name="Tu H."/>
            <person name="Van de Peer Y."/>
            <person name="Verrier P.J."/>
            <person name="Waters E."/>
            <person name="Wood A."/>
            <person name="Yang L."/>
            <person name="Cove D."/>
            <person name="Cuming A."/>
            <person name="Hasebe M."/>
            <person name="Lucas S."/>
            <person name="Mishler D.B."/>
            <person name="Reski R."/>
            <person name="Grigoriev I."/>
            <person name="Quatrano R.S."/>
            <person name="Boore J.L."/>
        </authorList>
    </citation>
    <scope>NUCLEOTIDE SEQUENCE [LARGE SCALE GENOMIC DNA]</scope>
    <source>
        <strain evidence="2 3">cv. Gransden 2004</strain>
    </source>
</reference>
<evidence type="ECO:0000313" key="3">
    <source>
        <dbReference type="Proteomes" id="UP000006727"/>
    </source>
</evidence>